<keyword evidence="4 10" id="KW-0732">Signal</keyword>
<reference evidence="15 16" key="1">
    <citation type="journal article" date="2011" name="BMC Genomics">
        <title>Genome sequencing reveals diversification of virulence factor content and possible host adaptation in distinct subpopulations of Salmonella enterica.</title>
        <authorList>
            <person name="den Bakker H.C."/>
            <person name="Moreno Switt A.I."/>
            <person name="Govoni G."/>
            <person name="Cummings C.A."/>
            <person name="Ranieri M.L."/>
            <person name="Degoricija L."/>
            <person name="Hoelzer K."/>
            <person name="Rodriguez-Rivera L.D."/>
            <person name="Brown S."/>
            <person name="Bolchacova E."/>
            <person name="Furtado M.R."/>
            <person name="Wiedmann M."/>
        </authorList>
    </citation>
    <scope>NUCLEOTIDE SEQUENCE [LARGE SCALE GENOMIC DNA]</scope>
    <source>
        <strain evidence="15 16">A4-543</strain>
    </source>
</reference>
<proteinExistence type="inferred from homology"/>
<evidence type="ECO:0000256" key="4">
    <source>
        <dbReference type="ARBA" id="ARBA00022729"/>
    </source>
</evidence>
<dbReference type="InterPro" id="IPR004846">
    <property type="entry name" value="T2SS/T3SS_dom"/>
</dbReference>
<dbReference type="PROSITE" id="PS00875">
    <property type="entry name" value="T2SP_D"/>
    <property type="match status" value="1"/>
</dbReference>
<dbReference type="PRINTS" id="PR01337">
    <property type="entry name" value="TYPE3OMGPROT"/>
</dbReference>
<dbReference type="Pfam" id="PF21304">
    <property type="entry name" value="T3S_SPI-1_N0"/>
    <property type="match status" value="2"/>
</dbReference>
<dbReference type="Pfam" id="PF00263">
    <property type="entry name" value="Secretin"/>
    <property type="match status" value="1"/>
</dbReference>
<keyword evidence="3 10" id="KW-0813">Transport</keyword>
<keyword evidence="7" id="KW-0843">Virulence</keyword>
<evidence type="ECO:0000256" key="11">
    <source>
        <dbReference type="RuleBase" id="RU004004"/>
    </source>
</evidence>
<keyword evidence="6 10" id="KW-0811">Translocation</keyword>
<sequence precursor="true">MKTHILLARVLACAALVLVAPGYSSEKIPVTGSGFVAKDDSLRTFFDAMALQLKEPVIVSKMAARKNRGRRHEKNIQSGAAARKKITGNFEFHDPNALLEKLSLQLGLIWYFDGQAIYIYDASEMRNAVVSLRNVSLNEFNNFLKRSGLYNKNYPLRGDNRKGTFYVSGPPVYVDMVVNAATMMDKQNDGIELGRQKIGVMRLNNTFVGDRTYNLRDQKMVIPGIATAIERLLQGEEQPLGNIVSSEPPAMPAFSANGEKGKAANYAGGMSLQEALKQNAAAGNIKIVAYPDTNSLLVKGTAEQVHFIEMLVKALDVAKRHVELSLWIVDLNKSDLERLGTSWSGSITIGDKLGVSLNQSSISTLDGSRFIAAVNALEEKKQATVVSRPVLLTQENVPAIFDNNRTFYTKLIGERNVALEHVTYGTMIRVLPRFSADGQIEMSLDIEDGNDKTPQSDTTTSVDALPEVGRTLISTIARVPHGKSLLVGGYTRDANTDTVQSIPFLGKLPLIGSLFRYSSKNKSNVVRVFMIEPKEIVDPLTPDASESVNNILKQSGAWSGDDKLQKWVRVYLDRGQEVIK</sequence>
<keyword evidence="9 10" id="KW-0998">Cell outer membrane</keyword>
<dbReference type="GO" id="GO:0030254">
    <property type="term" value="P:protein secretion by the type III secretion system"/>
    <property type="evidence" value="ECO:0007669"/>
    <property type="project" value="UniProtKB-UniRule"/>
</dbReference>
<evidence type="ECO:0000259" key="12">
    <source>
        <dbReference type="Pfam" id="PF00263"/>
    </source>
</evidence>
<dbReference type="EMBL" id="AFCU01001465">
    <property type="protein sequence ID" value="EHC83637.1"/>
    <property type="molecule type" value="Genomic_DNA"/>
</dbReference>
<dbReference type="PANTHER" id="PTHR30332">
    <property type="entry name" value="PROBABLE GENERAL SECRETION PATHWAY PROTEIN D"/>
    <property type="match status" value="1"/>
</dbReference>
<feature type="domain" description="NolW-like" evidence="13">
    <location>
        <begin position="202"/>
        <end position="320"/>
    </location>
</feature>
<dbReference type="InterPro" id="IPR005644">
    <property type="entry name" value="NolW-like"/>
</dbReference>
<comment type="function">
    <text evidence="10">Component of the type III secretion system (T3SS), also called injectisome, which is used to inject bacterial effector proteins into eukaryotic host cells. Forms a ring-shaped multimeric structure with an apparent central pore in the outer membrane.</text>
</comment>
<gene>
    <name evidence="10" type="primary">sctC</name>
    <name evidence="15" type="ORF">LTSESEN_4510</name>
</gene>
<comment type="similarity">
    <text evidence="2 10">Belongs to the bacterial secretin family. T3SS SctC subfamily.</text>
</comment>
<dbReference type="GO" id="GO:0030257">
    <property type="term" value="C:type III protein secretion system complex"/>
    <property type="evidence" value="ECO:0007669"/>
    <property type="project" value="UniProtKB-UniRule"/>
</dbReference>
<evidence type="ECO:0000256" key="10">
    <source>
        <dbReference type="HAMAP-Rule" id="MF_02219"/>
    </source>
</evidence>
<evidence type="ECO:0000256" key="1">
    <source>
        <dbReference type="ARBA" id="ARBA00004442"/>
    </source>
</evidence>
<dbReference type="GO" id="GO:0009279">
    <property type="term" value="C:cell outer membrane"/>
    <property type="evidence" value="ECO:0007669"/>
    <property type="project" value="UniProtKB-SubCell"/>
</dbReference>
<evidence type="ECO:0000259" key="14">
    <source>
        <dbReference type="Pfam" id="PF21304"/>
    </source>
</evidence>
<keyword evidence="8 10" id="KW-0472">Membrane</keyword>
<feature type="domain" description="NolW-like" evidence="13">
    <location>
        <begin position="128"/>
        <end position="187"/>
    </location>
</feature>
<dbReference type="InterPro" id="IPR038591">
    <property type="entry name" value="NolW-like_sf"/>
</dbReference>
<evidence type="ECO:0000256" key="5">
    <source>
        <dbReference type="ARBA" id="ARBA00022927"/>
    </source>
</evidence>
<dbReference type="InterPro" id="IPR003522">
    <property type="entry name" value="T3SS_OM_pore_YscC"/>
</dbReference>
<dbReference type="PANTHER" id="PTHR30332:SF5">
    <property type="entry name" value="SPI-1 TYPE 3 SECRETION SYSTEM SECRETIN"/>
    <property type="match status" value="1"/>
</dbReference>
<dbReference type="FunFam" id="3.30.1370.120:FF:000005">
    <property type="entry name" value="Type III secretion system outer membrane pore InvG"/>
    <property type="match status" value="1"/>
</dbReference>
<evidence type="ECO:0000256" key="6">
    <source>
        <dbReference type="ARBA" id="ARBA00023010"/>
    </source>
</evidence>
<feature type="chain" id="PRO_5026398253" description="Type 3 secretion system secretin" evidence="10">
    <location>
        <begin position="20"/>
        <end position="580"/>
    </location>
</feature>
<evidence type="ECO:0000256" key="3">
    <source>
        <dbReference type="ARBA" id="ARBA00022448"/>
    </source>
</evidence>
<dbReference type="InterPro" id="IPR050810">
    <property type="entry name" value="Bact_Secretion_Sys_Channel"/>
</dbReference>
<dbReference type="GO" id="GO:0015627">
    <property type="term" value="C:type II protein secretion system complex"/>
    <property type="evidence" value="ECO:0007669"/>
    <property type="project" value="TreeGrafter"/>
</dbReference>
<dbReference type="Pfam" id="PF03958">
    <property type="entry name" value="Secretin_N"/>
    <property type="match status" value="2"/>
</dbReference>
<comment type="subunit">
    <text evidence="10">The core secretion machinery of the T3SS is composed of approximately 20 different proteins, including cytoplasmic components, a base, an export apparatus and a needle. This subunit is part of the base, which anchors the injectisome in the bacterial cell envelope. Forms a stable homooligomeric complex.</text>
</comment>
<dbReference type="AlphaFoldDB" id="G5R4L0"/>
<name>G5R4L0_SALSE</name>
<feature type="domain" description="SPI-1 type 3 secretion system secretin N0" evidence="14">
    <location>
        <begin position="35"/>
        <end position="67"/>
    </location>
</feature>
<comment type="caution">
    <text evidence="15">The sequence shown here is derived from an EMBL/GenBank/DDBJ whole genome shotgun (WGS) entry which is preliminary data.</text>
</comment>
<evidence type="ECO:0000256" key="7">
    <source>
        <dbReference type="ARBA" id="ARBA00023026"/>
    </source>
</evidence>
<dbReference type="InterPro" id="IPR049034">
    <property type="entry name" value="T3S_SPI-1_N0"/>
</dbReference>
<dbReference type="NCBIfam" id="TIGR02516">
    <property type="entry name" value="type_III_yscC"/>
    <property type="match status" value="1"/>
</dbReference>
<evidence type="ECO:0000256" key="2">
    <source>
        <dbReference type="ARBA" id="ARBA00007032"/>
    </source>
</evidence>
<feature type="domain" description="SPI-1 type 3 secretion system secretin N0" evidence="14">
    <location>
        <begin position="76"/>
        <end position="121"/>
    </location>
</feature>
<dbReference type="Proteomes" id="UP000005065">
    <property type="component" value="Unassembled WGS sequence"/>
</dbReference>
<dbReference type="PATRIC" id="fig|913082.3.peg.3493"/>
<evidence type="ECO:0000313" key="16">
    <source>
        <dbReference type="Proteomes" id="UP000005065"/>
    </source>
</evidence>
<evidence type="ECO:0000256" key="9">
    <source>
        <dbReference type="ARBA" id="ARBA00023237"/>
    </source>
</evidence>
<organism evidence="15 16">
    <name type="scientific">Salmonella enterica subsp. enterica serovar Senftenberg str. A4-543</name>
    <dbReference type="NCBI Taxonomy" id="913082"/>
    <lineage>
        <taxon>Bacteria</taxon>
        <taxon>Pseudomonadati</taxon>
        <taxon>Pseudomonadota</taxon>
        <taxon>Gammaproteobacteria</taxon>
        <taxon>Enterobacterales</taxon>
        <taxon>Enterobacteriaceae</taxon>
        <taxon>Salmonella</taxon>
    </lineage>
</organism>
<dbReference type="BioCyc" id="SENT913082:G120J-1559-MONOMER"/>
<feature type="signal peptide" evidence="10">
    <location>
        <begin position="1"/>
        <end position="19"/>
    </location>
</feature>
<feature type="domain" description="Type II/III secretion system secretin-like" evidence="12">
    <location>
        <begin position="376"/>
        <end position="534"/>
    </location>
</feature>
<dbReference type="Gene3D" id="3.30.1370.120">
    <property type="match status" value="2"/>
</dbReference>
<comment type="subcellular location">
    <subcellularLocation>
        <location evidence="1 10 11">Cell outer membrane</location>
    </subcellularLocation>
</comment>
<protein>
    <recommendedName>
        <fullName evidence="10">Type 3 secretion system secretin</fullName>
        <shortName evidence="10">T3SS secretin</shortName>
    </recommendedName>
</protein>
<keyword evidence="5 10" id="KW-0653">Protein transport</keyword>
<evidence type="ECO:0000259" key="13">
    <source>
        <dbReference type="Pfam" id="PF03958"/>
    </source>
</evidence>
<accession>G5R4L0</accession>
<dbReference type="HAMAP" id="MF_02219">
    <property type="entry name" value="Type_III_secretin"/>
    <property type="match status" value="1"/>
</dbReference>
<evidence type="ECO:0000313" key="15">
    <source>
        <dbReference type="EMBL" id="EHC83637.1"/>
    </source>
</evidence>
<evidence type="ECO:0000256" key="8">
    <source>
        <dbReference type="ARBA" id="ARBA00023136"/>
    </source>
</evidence>
<dbReference type="Gene3D" id="3.55.50.30">
    <property type="match status" value="2"/>
</dbReference>
<dbReference type="InterPro" id="IPR004845">
    <property type="entry name" value="T2SS_GspD_CS"/>
</dbReference>